<sequence length="88" mass="9552">MSTPTNVCICAVLAVFVVDCLPLLFARQLPCALLHQAVMAEPTISARYGRRIAVSGNCVKLVESGGNSLSQLYMKLDAKMCSHYVHIL</sequence>
<name>A0A9P9DI51_9PLEO</name>
<keyword evidence="2" id="KW-1185">Reference proteome</keyword>
<dbReference type="AlphaFoldDB" id="A0A9P9DI51"/>
<organism evidence="1 2">
    <name type="scientific">Dendryphion nanum</name>
    <dbReference type="NCBI Taxonomy" id="256645"/>
    <lineage>
        <taxon>Eukaryota</taxon>
        <taxon>Fungi</taxon>
        <taxon>Dikarya</taxon>
        <taxon>Ascomycota</taxon>
        <taxon>Pezizomycotina</taxon>
        <taxon>Dothideomycetes</taxon>
        <taxon>Pleosporomycetidae</taxon>
        <taxon>Pleosporales</taxon>
        <taxon>Torulaceae</taxon>
        <taxon>Dendryphion</taxon>
    </lineage>
</organism>
<dbReference type="EMBL" id="JAGMWT010000011">
    <property type="protein sequence ID" value="KAH7119588.1"/>
    <property type="molecule type" value="Genomic_DNA"/>
</dbReference>
<accession>A0A9P9DI51</accession>
<dbReference type="Proteomes" id="UP000700596">
    <property type="component" value="Unassembled WGS sequence"/>
</dbReference>
<evidence type="ECO:0000313" key="2">
    <source>
        <dbReference type="Proteomes" id="UP000700596"/>
    </source>
</evidence>
<gene>
    <name evidence="1" type="ORF">B0J11DRAFT_534095</name>
</gene>
<protein>
    <submittedName>
        <fullName evidence="1">Uncharacterized protein</fullName>
    </submittedName>
</protein>
<evidence type="ECO:0000313" key="1">
    <source>
        <dbReference type="EMBL" id="KAH7119588.1"/>
    </source>
</evidence>
<proteinExistence type="predicted"/>
<comment type="caution">
    <text evidence="1">The sequence shown here is derived from an EMBL/GenBank/DDBJ whole genome shotgun (WGS) entry which is preliminary data.</text>
</comment>
<reference evidence="1" key="1">
    <citation type="journal article" date="2021" name="Nat. Commun.">
        <title>Genetic determinants of endophytism in the Arabidopsis root mycobiome.</title>
        <authorList>
            <person name="Mesny F."/>
            <person name="Miyauchi S."/>
            <person name="Thiergart T."/>
            <person name="Pickel B."/>
            <person name="Atanasova L."/>
            <person name="Karlsson M."/>
            <person name="Huettel B."/>
            <person name="Barry K.W."/>
            <person name="Haridas S."/>
            <person name="Chen C."/>
            <person name="Bauer D."/>
            <person name="Andreopoulos W."/>
            <person name="Pangilinan J."/>
            <person name="LaButti K."/>
            <person name="Riley R."/>
            <person name="Lipzen A."/>
            <person name="Clum A."/>
            <person name="Drula E."/>
            <person name="Henrissat B."/>
            <person name="Kohler A."/>
            <person name="Grigoriev I.V."/>
            <person name="Martin F.M."/>
            <person name="Hacquard S."/>
        </authorList>
    </citation>
    <scope>NUCLEOTIDE SEQUENCE</scope>
    <source>
        <strain evidence="1">MPI-CAGE-CH-0243</strain>
    </source>
</reference>